<dbReference type="Ensembl" id="ENSAMXT00000042003.1">
    <property type="protein sequence ID" value="ENSAMXP00000035214.1"/>
    <property type="gene ID" value="ENSAMXG00000003439.2"/>
</dbReference>
<dbReference type="Bgee" id="ENSAMXG00000003439">
    <property type="expression patterns" value="Expressed in bone element"/>
</dbReference>
<dbReference type="GeneTree" id="ENSGT00940000154390"/>
<sequence length="1593" mass="183619">MTNMIQLLSQEDEFEDARSDLEETVQSSSSRTCFNQTRKNEDPVTPIETILRSVLQTLGLEQHYHEKLPLSTALQIDKRTVTDDPVQSLSALSWSFLKKLMMVNVTARNITCSVLEKPASDSSDWEDDLDDDQANTGEQISLVNPLDLVTALFLCADSFLQQEMVSKMSVCQFSVPLLLPNCETNQVTFMLWAMRDIVKKYKPHSLIDPNGFVEERIILSDLPLVSFVRLGDCSTSKSQTLNKLLSNPQQYQDIFLHKDMDCGDIPRKISNGLVEISWYLPSGNKNIDIFPEPVAIANLRGDINKFKSQYSFLCETSNAVFVFFEKLDKCDLLTNNPEKLQLFLVGDSETKEIKTKAQQLNLKRNNFMFRAKQNEDSFIKTLRANMNTVIRNCENTKSLEKMTKVAPELGILVDEDTADCKRAKDLAEKITSEIQDIPQFKETQLPLQGKFWKELAKLEKEECRLQYAGDQGIEKYKCELAAKKMELRKQQCSFKTSTAVTLFIQALSRPCLERAYFFKWMRMNLDSLSTNNVSMLKEQYKKCQESSGNKEEISKLDKKISCCSLGIEHFFRELGQLYESQVSLSDNDKAENQLSHLPKLCAELLLEGFPLELLDGDASNIPIRWINAVLTELNVLLQPNNRIRTVTVLGVQSTGKSTLLNTMFGVQFAISSERCTRGAFMLLLKVSDEIKEEVNCDYLVIIDTEGLKSAELAQLDNSYEHDNELATFVVGLSDVTIINIAMENSTDMKDILQIVVHAFIRMKEVGKKHKCFFVHQNISDVSAHAKNIRDRTLLLDQLNEMTELAAKMEDNDQITKFTDVMEYNVETSNWYIPGLWHGNPPMASVNAGYSEAVSELKKTIVNGLGKCKGSQNTILDFIEWTRRLWSSVKFENFIFSFRNSLVADAYRKICVEFNKWAWSFRKHMHTWTLKAEGNISNFGKFSEKTAVSELNQLVNQLKGNAASELSKGESTILDNITRYYKQTDGYIDLVEIYKEDFINSGKSLRRELENAVSNKLEAASTIYRAMSKLQDIKKKQRVTMEQKVLALLEECRKSKSQKTDEDLNQDFDKMWNETIEELSFQPHPKQNIMDCVFKQLMINLQHKGSSVTKELAKTNLEDYGKDPFTFEVGFLQKWFMKQTVLEFQTLSENIITKSEQFIEEQIATKTDYDDTYMREILQIVDDELNSFKKTKDCDQIEVPLKKHICGFAGRKFQAMHDSFIQENDPRKCLDQSRDMYCRDFKDLFHERDQCQKKAKEFTDRCLMPAVKVYLSKAIGLEIVENMVNGKNTSNFRTRTLFHQFILKELLDKFKFDNYYKYMKSYKSLMEDKIFCEILKCMHVENKLAEIEGQLFVRITNYITTSISKCVKQLDRQKSSNIKEFVFAVCKDLEDTLVIPTDSVEELMSLNNADVEQFAEWLTKSVEEMKMKLQQKSQKQDLFTKIENLQFNPVNELMQLLTGCGEQCPFCGVPCEATGTEHTEHFATIHRPRGLNAFHSVSSEELVTDICTSAVFSEKRFKCKDTNNKFHLYRNYREIYPNWQIPPDTIEASNYWKYVMAQFNEEFAGFYEAKPADIPPAWKQITKEQAESSLKECF</sequence>
<dbReference type="InParanoid" id="A0A3B1J1H0"/>
<reference evidence="4" key="2">
    <citation type="journal article" date="2014" name="Nat. Commun.">
        <title>The cavefish genome reveals candidate genes for eye loss.</title>
        <authorList>
            <person name="McGaugh S.E."/>
            <person name="Gross J.B."/>
            <person name="Aken B."/>
            <person name="Blin M."/>
            <person name="Borowsky R."/>
            <person name="Chalopin D."/>
            <person name="Hinaux H."/>
            <person name="Jeffery W.R."/>
            <person name="Keene A."/>
            <person name="Ma L."/>
            <person name="Minx P."/>
            <person name="Murphy D."/>
            <person name="O'Quin K.E."/>
            <person name="Retaux S."/>
            <person name="Rohner N."/>
            <person name="Searle S.M."/>
            <person name="Stahl B.A."/>
            <person name="Tabin C."/>
            <person name="Volff J.N."/>
            <person name="Yoshizawa M."/>
            <person name="Warren W.C."/>
        </authorList>
    </citation>
    <scope>NUCLEOTIDE SEQUENCE [LARGE SCALE GENOMIC DNA]</scope>
    <source>
        <strain evidence="4">female</strain>
    </source>
</reference>
<dbReference type="Proteomes" id="UP000018467">
    <property type="component" value="Unassembled WGS sequence"/>
</dbReference>
<dbReference type="Pfam" id="PF25974">
    <property type="entry name" value="URGCP_9th"/>
    <property type="match status" value="1"/>
</dbReference>
<dbReference type="SUPFAM" id="SSF52540">
    <property type="entry name" value="P-loop containing nucleoside triphosphate hydrolases"/>
    <property type="match status" value="1"/>
</dbReference>
<dbReference type="PANTHER" id="PTHR14819:SF9">
    <property type="entry name" value="UP-REGULATOR OF CELL PROLIFERATION-LIKE"/>
    <property type="match status" value="1"/>
</dbReference>
<dbReference type="Pfam" id="PF25683">
    <property type="entry name" value="URGCP_GTPase"/>
    <property type="match status" value="1"/>
</dbReference>
<feature type="domain" description="VLIG-type G" evidence="2">
    <location>
        <begin position="640"/>
        <end position="882"/>
    </location>
</feature>
<dbReference type="InterPro" id="IPR052986">
    <property type="entry name" value="VLIG_GTPase"/>
</dbReference>
<dbReference type="PANTHER" id="PTHR14819">
    <property type="entry name" value="GTP-BINDING"/>
    <property type="match status" value="1"/>
</dbReference>
<reference evidence="3" key="4">
    <citation type="submission" date="2025-09" db="UniProtKB">
        <authorList>
            <consortium name="Ensembl"/>
        </authorList>
    </citation>
    <scope>IDENTIFICATION</scope>
</reference>
<dbReference type="InterPro" id="IPR057365">
    <property type="entry name" value="URGCP"/>
</dbReference>
<dbReference type="InterPro" id="IPR030383">
    <property type="entry name" value="G_VLIG_dom"/>
</dbReference>
<reference evidence="4" key="1">
    <citation type="submission" date="2013-03" db="EMBL/GenBank/DDBJ databases">
        <authorList>
            <person name="Jeffery W."/>
            <person name="Warren W."/>
            <person name="Wilson R.K."/>
        </authorList>
    </citation>
    <scope>NUCLEOTIDE SEQUENCE</scope>
    <source>
        <strain evidence="4">female</strain>
    </source>
</reference>
<evidence type="ECO:0000313" key="4">
    <source>
        <dbReference type="Proteomes" id="UP000018467"/>
    </source>
</evidence>
<evidence type="ECO:0000259" key="2">
    <source>
        <dbReference type="PROSITE" id="PS51717"/>
    </source>
</evidence>
<evidence type="ECO:0000313" key="3">
    <source>
        <dbReference type="Ensembl" id="ENSAMXP00000035214.1"/>
    </source>
</evidence>
<dbReference type="Pfam" id="PF25496">
    <property type="entry name" value="URGCP"/>
    <property type="match status" value="1"/>
</dbReference>
<comment type="similarity">
    <text evidence="1">Belongs to the TRAFAC class dynamin-like GTPase superfamily. Very large inducible GTPase (VLIG) family.</text>
</comment>
<dbReference type="Gene3D" id="3.40.50.300">
    <property type="entry name" value="P-loop containing nucleotide triphosphate hydrolases"/>
    <property type="match status" value="1"/>
</dbReference>
<protein>
    <submittedName>
        <fullName evidence="3">Upregulator of cell proliferation</fullName>
    </submittedName>
</protein>
<name>A0A3B1J1H0_ASTMX</name>
<evidence type="ECO:0000256" key="1">
    <source>
        <dbReference type="ARBA" id="ARBA00006828"/>
    </source>
</evidence>
<dbReference type="InterPro" id="IPR027417">
    <property type="entry name" value="P-loop_NTPase"/>
</dbReference>
<dbReference type="InterPro" id="IPR058641">
    <property type="entry name" value="GVIN1_dom"/>
</dbReference>
<reference evidence="3" key="3">
    <citation type="submission" date="2025-08" db="UniProtKB">
        <authorList>
            <consortium name="Ensembl"/>
        </authorList>
    </citation>
    <scope>IDENTIFICATION</scope>
</reference>
<organism evidence="3 4">
    <name type="scientific">Astyanax mexicanus</name>
    <name type="common">Blind cave fish</name>
    <name type="synonym">Astyanax fasciatus mexicanus</name>
    <dbReference type="NCBI Taxonomy" id="7994"/>
    <lineage>
        <taxon>Eukaryota</taxon>
        <taxon>Metazoa</taxon>
        <taxon>Chordata</taxon>
        <taxon>Craniata</taxon>
        <taxon>Vertebrata</taxon>
        <taxon>Euteleostomi</taxon>
        <taxon>Actinopterygii</taxon>
        <taxon>Neopterygii</taxon>
        <taxon>Teleostei</taxon>
        <taxon>Ostariophysi</taxon>
        <taxon>Characiformes</taxon>
        <taxon>Characoidei</taxon>
        <taxon>Acestrorhamphidae</taxon>
        <taxon>Acestrorhamphinae</taxon>
        <taxon>Astyanax</taxon>
    </lineage>
</organism>
<proteinExistence type="inferred from homology"/>
<dbReference type="PROSITE" id="PS51717">
    <property type="entry name" value="G_VLIG"/>
    <property type="match status" value="1"/>
</dbReference>
<dbReference type="GO" id="GO:0005525">
    <property type="term" value="F:GTP binding"/>
    <property type="evidence" value="ECO:0007669"/>
    <property type="project" value="InterPro"/>
</dbReference>
<accession>A0A3B1J1H0</accession>
<keyword evidence="4" id="KW-1185">Reference proteome</keyword>